<accession>A0A364LKF4</accession>
<dbReference type="RefSeq" id="WP_112219203.1">
    <property type="nucleotide sequence ID" value="NZ_MVJN01000004.1"/>
</dbReference>
<comment type="caution">
    <text evidence="1">The sequence shown here is derived from an EMBL/GenBank/DDBJ whole genome shotgun (WGS) entry which is preliminary data.</text>
</comment>
<sequence length="70" mass="7293">MSISLLEDKDVEVICGGAPSPGIIWQLENNGNTHNVTASVQTATVFAKVIQQIPGNNIPGINLTPVGVNP</sequence>
<evidence type="ECO:0000313" key="1">
    <source>
        <dbReference type="EMBL" id="RAP37086.1"/>
    </source>
</evidence>
<proteinExistence type="predicted"/>
<evidence type="ECO:0000313" key="2">
    <source>
        <dbReference type="Proteomes" id="UP000249458"/>
    </source>
</evidence>
<name>A0A364LKF4_9GAMM</name>
<gene>
    <name evidence="1" type="ORF">B1207_06610</name>
</gene>
<protein>
    <submittedName>
        <fullName evidence="1">Uncharacterized protein</fullName>
    </submittedName>
</protein>
<organism evidence="1 2">
    <name type="scientific">Legionella quinlivanii</name>
    <dbReference type="NCBI Taxonomy" id="45073"/>
    <lineage>
        <taxon>Bacteria</taxon>
        <taxon>Pseudomonadati</taxon>
        <taxon>Pseudomonadota</taxon>
        <taxon>Gammaproteobacteria</taxon>
        <taxon>Legionellales</taxon>
        <taxon>Legionellaceae</taxon>
        <taxon>Legionella</taxon>
    </lineage>
</organism>
<dbReference type="EMBL" id="MVJN01000004">
    <property type="protein sequence ID" value="RAP37086.1"/>
    <property type="molecule type" value="Genomic_DNA"/>
</dbReference>
<dbReference type="AlphaFoldDB" id="A0A364LKF4"/>
<reference evidence="1 2" key="1">
    <citation type="submission" date="2017-02" db="EMBL/GenBank/DDBJ databases">
        <title>Legionella quilivanii strain from human: case report and whole genome sequencing analysis.</title>
        <authorList>
            <person name="Lalancette C."/>
            <person name="Leduc J.-M."/>
            <person name="Levesque S."/>
            <person name="Fournier E."/>
            <person name="Saoud J."/>
            <person name="Faucher S.P."/>
            <person name="Bernard K."/>
            <person name="Martineau C."/>
            <person name="Longtin J."/>
        </authorList>
    </citation>
    <scope>NUCLEOTIDE SEQUENCE [LARGE SCALE GENOMIC DNA]</scope>
    <source>
        <strain evidence="1 2">ID143958</strain>
    </source>
</reference>
<dbReference type="Proteomes" id="UP000249458">
    <property type="component" value="Unassembled WGS sequence"/>
</dbReference>